<evidence type="ECO:0000313" key="2">
    <source>
        <dbReference type="EMBL" id="MFB6392683.1"/>
    </source>
</evidence>
<evidence type="ECO:0000256" key="1">
    <source>
        <dbReference type="SAM" id="Phobius"/>
    </source>
</evidence>
<sequence>MATADVLRDLLDAAADWRLQIDDGDGTVIRTGWGADMRIDPVDPTAFVAAVARNLIHQTVDSNERPHWYPTDIGFGWLDDLHRWADINLHGILAHADDARIRWDGHRSWLATPYGEMDVTRQISEVPAGLIVVPDGLPGWELTYAGELEVDRLDSAEAALAGYDVNYRQLAEPGDGWTEEPPLRSRLWVRIAAGVGAAAITVCFAVGVGFATGVLPVG</sequence>
<gene>
    <name evidence="2" type="ORF">AAFH96_06125</name>
</gene>
<protein>
    <submittedName>
        <fullName evidence="2">Uncharacterized protein</fullName>
    </submittedName>
</protein>
<name>A0ABV5CL21_9ACTN</name>
<feature type="transmembrane region" description="Helical" evidence="1">
    <location>
        <begin position="191"/>
        <end position="215"/>
    </location>
</feature>
<dbReference type="EMBL" id="JBCGDC010000011">
    <property type="protein sequence ID" value="MFB6392683.1"/>
    <property type="molecule type" value="Genomic_DNA"/>
</dbReference>
<keyword evidence="1" id="KW-0812">Transmembrane</keyword>
<reference evidence="2 3" key="1">
    <citation type="submission" date="2024-04" db="EMBL/GenBank/DDBJ databases">
        <title>Polymorphospora sp. isolated from Baiyangdian Lake in Xiong'an New Area.</title>
        <authorList>
            <person name="Zhang X."/>
            <person name="Liu J."/>
        </authorList>
    </citation>
    <scope>NUCLEOTIDE SEQUENCE [LARGE SCALE GENOMIC DNA]</scope>
    <source>
        <strain evidence="2 3">2-325</strain>
    </source>
</reference>
<keyword evidence="1" id="KW-0472">Membrane</keyword>
<comment type="caution">
    <text evidence="2">The sequence shown here is derived from an EMBL/GenBank/DDBJ whole genome shotgun (WGS) entry which is preliminary data.</text>
</comment>
<proteinExistence type="predicted"/>
<dbReference type="Proteomes" id="UP001582793">
    <property type="component" value="Unassembled WGS sequence"/>
</dbReference>
<keyword evidence="3" id="KW-1185">Reference proteome</keyword>
<evidence type="ECO:0000313" key="3">
    <source>
        <dbReference type="Proteomes" id="UP001582793"/>
    </source>
</evidence>
<organism evidence="2 3">
    <name type="scientific">Polymorphospora lycopeni</name>
    <dbReference type="NCBI Taxonomy" id="3140240"/>
    <lineage>
        <taxon>Bacteria</taxon>
        <taxon>Bacillati</taxon>
        <taxon>Actinomycetota</taxon>
        <taxon>Actinomycetes</taxon>
        <taxon>Micromonosporales</taxon>
        <taxon>Micromonosporaceae</taxon>
        <taxon>Polymorphospora</taxon>
    </lineage>
</organism>
<dbReference type="RefSeq" id="WP_375733399.1">
    <property type="nucleotide sequence ID" value="NZ_JBCGDC010000011.1"/>
</dbReference>
<keyword evidence="1" id="KW-1133">Transmembrane helix</keyword>
<accession>A0ABV5CL21</accession>